<reference evidence="2 3" key="1">
    <citation type="submission" date="2016-11" db="EMBL/GenBank/DDBJ databases">
        <title>Genome sequence and comparative genomic analysis of clinical strain Elizabethkingia meningoseptica 61421 PRCM.</title>
        <authorList>
            <person name="Wang M."/>
            <person name="Hu S."/>
            <person name="Cao L."/>
            <person name="Jiang T."/>
            <person name="Zhou Y."/>
            <person name="Ming D."/>
        </authorList>
    </citation>
    <scope>NUCLEOTIDE SEQUENCE [LARGE SCALE GENOMIC DNA]</scope>
    <source>
        <strain evidence="2 3">61421 PRCM</strain>
    </source>
</reference>
<proteinExistence type="predicted"/>
<sequence>MKKTFIFLVAAILLNSCASAVLTSKTVKASEIKSMVNFEPISFVHLIQKGNQNKMNDSLSNVSTQLLSSVIINNTNPKVEKQITFSNPEIKSRIETDILKTMSEIIKTKKIDQIKTTPLMDSIVKNENQRFALCIITSGFDRRKGNYGNQVAKGVGIGLLTLGLYTSVPVKASTSMYAMIYDVQNSNVVFYKHIPAVEKSPTDKKNLSNLYQELFEGYFYKMQQQD</sequence>
<protein>
    <recommendedName>
        <fullName evidence="4">Lipoprotein</fullName>
    </recommendedName>
</protein>
<feature type="signal peptide" evidence="1">
    <location>
        <begin position="1"/>
        <end position="20"/>
    </location>
</feature>
<gene>
    <name evidence="2" type="ORF">BMF97_15630</name>
</gene>
<evidence type="ECO:0000313" key="3">
    <source>
        <dbReference type="Proteomes" id="UP000188947"/>
    </source>
</evidence>
<feature type="chain" id="PRO_5010694076" description="Lipoprotein" evidence="1">
    <location>
        <begin position="21"/>
        <end position="226"/>
    </location>
</feature>
<evidence type="ECO:0008006" key="4">
    <source>
        <dbReference type="Google" id="ProtNLM"/>
    </source>
</evidence>
<dbReference type="RefSeq" id="WP_069215670.1">
    <property type="nucleotide sequence ID" value="NZ_CP016378.1"/>
</dbReference>
<name>A0A1V3TWT0_ELIME</name>
<comment type="caution">
    <text evidence="2">The sequence shown here is derived from an EMBL/GenBank/DDBJ whole genome shotgun (WGS) entry which is preliminary data.</text>
</comment>
<accession>A0A1V3TWT0</accession>
<keyword evidence="1" id="KW-0732">Signal</keyword>
<evidence type="ECO:0000256" key="1">
    <source>
        <dbReference type="SAM" id="SignalP"/>
    </source>
</evidence>
<keyword evidence="3" id="KW-1185">Reference proteome</keyword>
<dbReference type="EMBL" id="MPOG01000018">
    <property type="protein sequence ID" value="OOH93386.1"/>
    <property type="molecule type" value="Genomic_DNA"/>
</dbReference>
<evidence type="ECO:0000313" key="2">
    <source>
        <dbReference type="EMBL" id="OOH93386.1"/>
    </source>
</evidence>
<dbReference type="AlphaFoldDB" id="A0A1V3TWT0"/>
<dbReference type="OrthoDB" id="836336at2"/>
<dbReference type="eggNOG" id="ENOG50332PG">
    <property type="taxonomic scope" value="Bacteria"/>
</dbReference>
<organism evidence="2 3">
    <name type="scientific">Elizabethkingia meningoseptica</name>
    <name type="common">Chryseobacterium meningosepticum</name>
    <dbReference type="NCBI Taxonomy" id="238"/>
    <lineage>
        <taxon>Bacteria</taxon>
        <taxon>Pseudomonadati</taxon>
        <taxon>Bacteroidota</taxon>
        <taxon>Flavobacteriia</taxon>
        <taxon>Flavobacteriales</taxon>
        <taxon>Weeksellaceae</taxon>
        <taxon>Elizabethkingia</taxon>
    </lineage>
</organism>
<dbReference type="Proteomes" id="UP000188947">
    <property type="component" value="Unassembled WGS sequence"/>
</dbReference>